<keyword evidence="2 8" id="KW-0813">Transport</keyword>
<dbReference type="SMART" id="SM00062">
    <property type="entry name" value="PBPb"/>
    <property type="match status" value="1"/>
</dbReference>
<dbReference type="Pfam" id="PF00497">
    <property type="entry name" value="SBP_bac_3"/>
    <property type="match status" value="1"/>
</dbReference>
<dbReference type="GO" id="GO:0043190">
    <property type="term" value="C:ATP-binding cassette (ABC) transporter complex"/>
    <property type="evidence" value="ECO:0007669"/>
    <property type="project" value="InterPro"/>
</dbReference>
<evidence type="ECO:0000256" key="4">
    <source>
        <dbReference type="ARBA" id="ARBA00022692"/>
    </source>
</evidence>
<dbReference type="GO" id="GO:0006865">
    <property type="term" value="P:amino acid transport"/>
    <property type="evidence" value="ECO:0007669"/>
    <property type="project" value="UniProtKB-KW"/>
</dbReference>
<dbReference type="GO" id="GO:0022857">
    <property type="term" value="F:transmembrane transporter activity"/>
    <property type="evidence" value="ECO:0007669"/>
    <property type="project" value="InterPro"/>
</dbReference>
<dbReference type="PANTHER" id="PTHR30614:SF0">
    <property type="entry name" value="L-CYSTINE TRANSPORT SYSTEM PERMEASE PROTEIN TCYL"/>
    <property type="match status" value="1"/>
</dbReference>
<evidence type="ECO:0000256" key="2">
    <source>
        <dbReference type="ARBA" id="ARBA00022448"/>
    </source>
</evidence>
<dbReference type="AlphaFoldDB" id="A0A1G7SJI0"/>
<keyword evidence="3" id="KW-1003">Cell membrane</keyword>
<comment type="subcellular location">
    <subcellularLocation>
        <location evidence="1 8">Cell membrane</location>
        <topology evidence="1 8">Multi-pass membrane protein</topology>
    </subcellularLocation>
</comment>
<keyword evidence="4 8" id="KW-0812">Transmembrane</keyword>
<dbReference type="InterPro" id="IPR043429">
    <property type="entry name" value="ArtM/GltK/GlnP/TcyL/YhdX-like"/>
</dbReference>
<dbReference type="InterPro" id="IPR000515">
    <property type="entry name" value="MetI-like"/>
</dbReference>
<evidence type="ECO:0000259" key="9">
    <source>
        <dbReference type="PROSITE" id="PS50928"/>
    </source>
</evidence>
<evidence type="ECO:0000313" key="11">
    <source>
        <dbReference type="Proteomes" id="UP000199708"/>
    </source>
</evidence>
<feature type="transmembrane region" description="Helical" evidence="8">
    <location>
        <begin position="486"/>
        <end position="509"/>
    </location>
</feature>
<feature type="transmembrane region" description="Helical" evidence="8">
    <location>
        <begin position="311"/>
        <end position="331"/>
    </location>
</feature>
<dbReference type="OrthoDB" id="9805999at2"/>
<organism evidence="10 11">
    <name type="scientific">Facklamia miroungae</name>
    <dbReference type="NCBI Taxonomy" id="120956"/>
    <lineage>
        <taxon>Bacteria</taxon>
        <taxon>Bacillati</taxon>
        <taxon>Bacillota</taxon>
        <taxon>Bacilli</taxon>
        <taxon>Lactobacillales</taxon>
        <taxon>Aerococcaceae</taxon>
        <taxon>Facklamia</taxon>
    </lineage>
</organism>
<name>A0A1G7SJI0_9LACT</name>
<dbReference type="PROSITE" id="PS50928">
    <property type="entry name" value="ABC_TM1"/>
    <property type="match status" value="1"/>
</dbReference>
<gene>
    <name evidence="10" type="ORF">SAMN05421791_10450</name>
</gene>
<keyword evidence="7 8" id="KW-0472">Membrane</keyword>
<evidence type="ECO:0000256" key="3">
    <source>
        <dbReference type="ARBA" id="ARBA00022475"/>
    </source>
</evidence>
<sequence>MKKLIQLLLPIVLLLIPLFFPSNLLLAKEHYTVGTSGQTKPLNYFDDQNNLVGIEIEILQEIDRRNDDLQFDFEITEFSSLFAGLDSGQFDLVANNLGENPERREKFLFSIYPYIITHNVLITSLDSDNQLTMEKMGGKTFGVVPSSPQSIYLEAWNKEHPEQAVIIKYADSDPASLIRDVYNGRIDATIYATTYLKDVEDTYGIQLKAHPIANEEEIRIPGSYFIFRKDQEALRQKIDQTLQTLRQDGTLKAISQKYLGQDDTVLNNEIIQRNQTIENQRLLEKSDNHLISIEAIGLAFPRILEKLPTTLLITLIAGLIGLILGFILAMIKLKKVKGLKWLVNFFVSYMRGTPLLVQLFLAYYGLPIFLQWLNKTIGTNWDVNQVPAIFYAFLAMGLNEAAYNSETIRSAILSVDPKEIEAAYSIGLNSRQAMLRIILPSAMINAIPNLGNSLIRLLKGTSLAFTITVIDMMGQAKITAGANLRFFEAYIAISLIYWGLCILLEWTIVKLEHHYQVS</sequence>
<dbReference type="Proteomes" id="UP000199708">
    <property type="component" value="Unassembled WGS sequence"/>
</dbReference>
<evidence type="ECO:0000256" key="8">
    <source>
        <dbReference type="RuleBase" id="RU363032"/>
    </source>
</evidence>
<dbReference type="NCBIfam" id="TIGR01726">
    <property type="entry name" value="HEQRo_perm_3TM"/>
    <property type="match status" value="1"/>
</dbReference>
<protein>
    <submittedName>
        <fullName evidence="10">Amine acid ABC transporter, permease protein, 3-TM region, His/Glu/Gln/Arg/opine family</fullName>
    </submittedName>
</protein>
<accession>A0A1G7SJI0</accession>
<keyword evidence="6 8" id="KW-1133">Transmembrane helix</keyword>
<dbReference type="RefSeq" id="WP_090289742.1">
    <property type="nucleotide sequence ID" value="NZ_FNCK01000004.1"/>
</dbReference>
<feature type="domain" description="ABC transmembrane type-1" evidence="9">
    <location>
        <begin position="307"/>
        <end position="508"/>
    </location>
</feature>
<comment type="similarity">
    <text evidence="8">Belongs to the binding-protein-dependent transport system permease family.</text>
</comment>
<dbReference type="InterPro" id="IPR001638">
    <property type="entry name" value="Solute-binding_3/MltF_N"/>
</dbReference>
<dbReference type="Gene3D" id="1.10.3720.10">
    <property type="entry name" value="MetI-like"/>
    <property type="match status" value="1"/>
</dbReference>
<feature type="transmembrane region" description="Helical" evidence="8">
    <location>
        <begin position="352"/>
        <end position="373"/>
    </location>
</feature>
<keyword evidence="5" id="KW-0029">Amino-acid transport</keyword>
<proteinExistence type="inferred from homology"/>
<dbReference type="EMBL" id="FNCK01000004">
    <property type="protein sequence ID" value="SDG23246.1"/>
    <property type="molecule type" value="Genomic_DNA"/>
</dbReference>
<evidence type="ECO:0000256" key="5">
    <source>
        <dbReference type="ARBA" id="ARBA00022970"/>
    </source>
</evidence>
<dbReference type="Pfam" id="PF00528">
    <property type="entry name" value="BPD_transp_1"/>
    <property type="match status" value="1"/>
</dbReference>
<evidence type="ECO:0000256" key="1">
    <source>
        <dbReference type="ARBA" id="ARBA00004651"/>
    </source>
</evidence>
<dbReference type="InterPro" id="IPR035906">
    <property type="entry name" value="MetI-like_sf"/>
</dbReference>
<dbReference type="STRING" id="120956.SAMN05421791_10450"/>
<dbReference type="PANTHER" id="PTHR30614">
    <property type="entry name" value="MEMBRANE COMPONENT OF AMINO ACID ABC TRANSPORTER"/>
    <property type="match status" value="1"/>
</dbReference>
<dbReference type="SUPFAM" id="SSF161098">
    <property type="entry name" value="MetI-like"/>
    <property type="match status" value="1"/>
</dbReference>
<dbReference type="Gene3D" id="3.40.190.10">
    <property type="entry name" value="Periplasmic binding protein-like II"/>
    <property type="match status" value="2"/>
</dbReference>
<evidence type="ECO:0000313" key="10">
    <source>
        <dbReference type="EMBL" id="SDG23246.1"/>
    </source>
</evidence>
<dbReference type="SUPFAM" id="SSF53850">
    <property type="entry name" value="Periplasmic binding protein-like II"/>
    <property type="match status" value="1"/>
</dbReference>
<dbReference type="CDD" id="cd06261">
    <property type="entry name" value="TM_PBP2"/>
    <property type="match status" value="1"/>
</dbReference>
<dbReference type="InterPro" id="IPR010065">
    <property type="entry name" value="AA_ABC_transptr_permease_3TM"/>
</dbReference>
<keyword evidence="11" id="KW-1185">Reference proteome</keyword>
<evidence type="ECO:0000256" key="6">
    <source>
        <dbReference type="ARBA" id="ARBA00022989"/>
    </source>
</evidence>
<evidence type="ECO:0000256" key="7">
    <source>
        <dbReference type="ARBA" id="ARBA00023136"/>
    </source>
</evidence>
<reference evidence="10 11" key="1">
    <citation type="submission" date="2016-10" db="EMBL/GenBank/DDBJ databases">
        <authorList>
            <person name="de Groot N.N."/>
        </authorList>
    </citation>
    <scope>NUCLEOTIDE SEQUENCE [LARGE SCALE GENOMIC DNA]</scope>
    <source>
        <strain evidence="10 11">ATCC BAA-466</strain>
    </source>
</reference>